<reference evidence="1 2" key="1">
    <citation type="submission" date="2024-04" db="EMBL/GenBank/DDBJ databases">
        <authorList>
            <person name="Wu Y.S."/>
            <person name="Zhang L."/>
        </authorList>
    </citation>
    <scope>NUCLEOTIDE SEQUENCE [LARGE SCALE GENOMIC DNA]</scope>
    <source>
        <strain evidence="1 2">KG-01</strain>
    </source>
</reference>
<evidence type="ECO:0000313" key="2">
    <source>
        <dbReference type="Proteomes" id="UP001398420"/>
    </source>
</evidence>
<accession>A0ABU9LP39</accession>
<sequence length="108" mass="12777">MTALAYENIQKLRLSVSSFDAGEDIYELDFVQSSIHFKRPFNQPSIDTHGILSEKELKRIRKRLIQLDVLNWSDEYIMEHVLDGTMWSLQIDTPFERIDKHGHQEFPK</sequence>
<organism evidence="1 2">
    <name type="scientific">Kurthia gibsonii</name>
    <dbReference type="NCBI Taxonomy" id="33946"/>
    <lineage>
        <taxon>Bacteria</taxon>
        <taxon>Bacillati</taxon>
        <taxon>Bacillota</taxon>
        <taxon>Bacilli</taxon>
        <taxon>Bacillales</taxon>
        <taxon>Caryophanaceae</taxon>
        <taxon>Kurthia</taxon>
    </lineage>
</organism>
<proteinExistence type="predicted"/>
<protein>
    <submittedName>
        <fullName evidence="1">Uncharacterized protein</fullName>
    </submittedName>
</protein>
<dbReference type="EMBL" id="JBCEWA010000010">
    <property type="protein sequence ID" value="MEL5989264.1"/>
    <property type="molecule type" value="Genomic_DNA"/>
</dbReference>
<name>A0ABU9LP39_9BACL</name>
<comment type="caution">
    <text evidence="1">The sequence shown here is derived from an EMBL/GenBank/DDBJ whole genome shotgun (WGS) entry which is preliminary data.</text>
</comment>
<evidence type="ECO:0000313" key="1">
    <source>
        <dbReference type="EMBL" id="MEL5989264.1"/>
    </source>
</evidence>
<gene>
    <name evidence="1" type="ORF">AAF454_12695</name>
</gene>
<keyword evidence="2" id="KW-1185">Reference proteome</keyword>
<dbReference type="Proteomes" id="UP001398420">
    <property type="component" value="Unassembled WGS sequence"/>
</dbReference>
<dbReference type="RefSeq" id="WP_068450820.1">
    <property type="nucleotide sequence ID" value="NZ_JALKQX010000008.1"/>
</dbReference>